<evidence type="ECO:0000259" key="5">
    <source>
        <dbReference type="PROSITE" id="PS50931"/>
    </source>
</evidence>
<evidence type="ECO:0000256" key="4">
    <source>
        <dbReference type="ARBA" id="ARBA00023163"/>
    </source>
</evidence>
<gene>
    <name evidence="7" type="ORF">SAMN05428964_101461</name>
    <name evidence="6" type="ORF">TH44_14850</name>
</gene>
<dbReference type="Gene3D" id="3.40.190.290">
    <property type="match status" value="1"/>
</dbReference>
<comment type="similarity">
    <text evidence="1">Belongs to the LysR transcriptional regulatory family.</text>
</comment>
<proteinExistence type="inferred from homology"/>
<dbReference type="PANTHER" id="PTHR30537:SF3">
    <property type="entry name" value="TRANSCRIPTIONAL REGULATORY PROTEIN"/>
    <property type="match status" value="1"/>
</dbReference>
<dbReference type="EMBL" id="JPWJ01000008">
    <property type="protein sequence ID" value="RCK48413.1"/>
    <property type="molecule type" value="Genomic_DNA"/>
</dbReference>
<dbReference type="PANTHER" id="PTHR30537">
    <property type="entry name" value="HTH-TYPE TRANSCRIPTIONAL REGULATOR"/>
    <property type="match status" value="1"/>
</dbReference>
<evidence type="ECO:0000256" key="3">
    <source>
        <dbReference type="ARBA" id="ARBA00023125"/>
    </source>
</evidence>
<evidence type="ECO:0000256" key="1">
    <source>
        <dbReference type="ARBA" id="ARBA00009437"/>
    </source>
</evidence>
<name>A0A154KV64_9PROT</name>
<dbReference type="GO" id="GO:0043565">
    <property type="term" value="F:sequence-specific DNA binding"/>
    <property type="evidence" value="ECO:0007669"/>
    <property type="project" value="TreeGrafter"/>
</dbReference>
<feature type="domain" description="HTH lysR-type" evidence="5">
    <location>
        <begin position="4"/>
        <end position="61"/>
    </location>
</feature>
<dbReference type="EMBL" id="OBMM01000001">
    <property type="protein sequence ID" value="SOB91703.1"/>
    <property type="molecule type" value="Genomic_DNA"/>
</dbReference>
<dbReference type="Proteomes" id="UP000252266">
    <property type="component" value="Unassembled WGS sequence"/>
</dbReference>
<dbReference type="InterPro" id="IPR005119">
    <property type="entry name" value="LysR_subst-bd"/>
</dbReference>
<dbReference type="InterPro" id="IPR058163">
    <property type="entry name" value="LysR-type_TF_proteobact-type"/>
</dbReference>
<accession>A0A154KV64</accession>
<sequence length="304" mass="34544">MRQFPWDDLQYFLAVAQEGKLSSAARRLRTSHVTVARRIERLEQGIGAKLFQRSPTGYTLTPMGQRLMEPAQAMALEADKMLSVVGDGALPLSGVIRLSVPEGYGNFFIAEKLPHFASQYPNLTIEMVNIQQIVSLSRREADVSVSLSTPKAGSYHFEKISSYILYVYASRDYLARNRAIKQREDLAGHPFIGYIEDMIFTPELNYLGEIIPGLRPSYQTSSVFAQLKACRAGYGLCVLPYYMGAMFDDLVAVMPRIIPIHRDYWLVCHNDMIDAARIRPLIEFIRRETTAAREWFNGFPKQFV</sequence>
<dbReference type="RefSeq" id="WP_062960007.1">
    <property type="nucleotide sequence ID" value="NZ_JALLPZ010000001.1"/>
</dbReference>
<evidence type="ECO:0000313" key="7">
    <source>
        <dbReference type="EMBL" id="SOB91703.1"/>
    </source>
</evidence>
<dbReference type="SUPFAM" id="SSF53850">
    <property type="entry name" value="Periplasmic binding protein-like II"/>
    <property type="match status" value="1"/>
</dbReference>
<evidence type="ECO:0000313" key="9">
    <source>
        <dbReference type="Proteomes" id="UP000252266"/>
    </source>
</evidence>
<dbReference type="InterPro" id="IPR036390">
    <property type="entry name" value="WH_DNA-bd_sf"/>
</dbReference>
<evidence type="ECO:0000313" key="8">
    <source>
        <dbReference type="Proteomes" id="UP000219068"/>
    </source>
</evidence>
<evidence type="ECO:0000256" key="2">
    <source>
        <dbReference type="ARBA" id="ARBA00023015"/>
    </source>
</evidence>
<keyword evidence="2" id="KW-0805">Transcription regulation</keyword>
<protein>
    <submittedName>
        <fullName evidence="6">LysR family transcriptional regulator</fullName>
    </submittedName>
    <submittedName>
        <fullName evidence="7">Transcriptional regulator, LysR family</fullName>
    </submittedName>
</protein>
<organism evidence="6 9">
    <name type="scientific">Thalassospira xiamenensis</name>
    <dbReference type="NCBI Taxonomy" id="220697"/>
    <lineage>
        <taxon>Bacteria</taxon>
        <taxon>Pseudomonadati</taxon>
        <taxon>Pseudomonadota</taxon>
        <taxon>Alphaproteobacteria</taxon>
        <taxon>Rhodospirillales</taxon>
        <taxon>Thalassospiraceae</taxon>
        <taxon>Thalassospira</taxon>
    </lineage>
</organism>
<dbReference type="InterPro" id="IPR000847">
    <property type="entry name" value="LysR_HTH_N"/>
</dbReference>
<dbReference type="Proteomes" id="UP000219068">
    <property type="component" value="Unassembled WGS sequence"/>
</dbReference>
<dbReference type="InterPro" id="IPR036388">
    <property type="entry name" value="WH-like_DNA-bd_sf"/>
</dbReference>
<keyword evidence="3" id="KW-0238">DNA-binding</keyword>
<dbReference type="Pfam" id="PF03466">
    <property type="entry name" value="LysR_substrate"/>
    <property type="match status" value="1"/>
</dbReference>
<evidence type="ECO:0000313" key="6">
    <source>
        <dbReference type="EMBL" id="RCK48413.1"/>
    </source>
</evidence>
<reference evidence="7 8" key="2">
    <citation type="submission" date="2017-08" db="EMBL/GenBank/DDBJ databases">
        <authorList>
            <person name="de Groot N.N."/>
        </authorList>
    </citation>
    <scope>NUCLEOTIDE SEQUENCE [LARGE SCALE GENOMIC DNA]</scope>
    <source>
        <strain evidence="7 8">USBA 78</strain>
    </source>
</reference>
<dbReference type="Gene3D" id="1.10.10.10">
    <property type="entry name" value="Winged helix-like DNA-binding domain superfamily/Winged helix DNA-binding domain"/>
    <property type="match status" value="1"/>
</dbReference>
<dbReference type="AlphaFoldDB" id="A0A154KV64"/>
<dbReference type="Pfam" id="PF00126">
    <property type="entry name" value="HTH_1"/>
    <property type="match status" value="1"/>
</dbReference>
<dbReference type="SUPFAM" id="SSF46785">
    <property type="entry name" value="Winged helix' DNA-binding domain"/>
    <property type="match status" value="1"/>
</dbReference>
<reference evidence="6 9" key="1">
    <citation type="submission" date="2014-07" db="EMBL/GenBank/DDBJ databases">
        <title>Draft genome sequence of Thalassospira xiamenensis IB13.</title>
        <authorList>
            <person name="Lai Q."/>
            <person name="Shao Z."/>
        </authorList>
    </citation>
    <scope>NUCLEOTIDE SEQUENCE [LARGE SCALE GENOMIC DNA]</scope>
    <source>
        <strain evidence="6 9">IB13</strain>
    </source>
</reference>
<dbReference type="PROSITE" id="PS50931">
    <property type="entry name" value="HTH_LYSR"/>
    <property type="match status" value="1"/>
</dbReference>
<keyword evidence="4" id="KW-0804">Transcription</keyword>
<dbReference type="GO" id="GO:0006351">
    <property type="term" value="P:DNA-templated transcription"/>
    <property type="evidence" value="ECO:0007669"/>
    <property type="project" value="TreeGrafter"/>
</dbReference>
<dbReference type="GO" id="GO:0003700">
    <property type="term" value="F:DNA-binding transcription factor activity"/>
    <property type="evidence" value="ECO:0007669"/>
    <property type="project" value="InterPro"/>
</dbReference>